<dbReference type="Pfam" id="PF01551">
    <property type="entry name" value="Peptidase_M23"/>
    <property type="match status" value="1"/>
</dbReference>
<feature type="region of interest" description="Disordered" evidence="1">
    <location>
        <begin position="1"/>
        <end position="28"/>
    </location>
</feature>
<dbReference type="InterPro" id="IPR050570">
    <property type="entry name" value="Cell_wall_metabolism_enzyme"/>
</dbReference>
<protein>
    <submittedName>
        <fullName evidence="4">Peptidoglycan DD-metalloendopeptidase family protein</fullName>
    </submittedName>
</protein>
<comment type="caution">
    <text evidence="4">The sequence shown here is derived from an EMBL/GenBank/DDBJ whole genome shotgun (WGS) entry which is preliminary data.</text>
</comment>
<sequence>MPRAARPPLPAPIRAGTLLAPPPAATRTALPLTEPSATHRSGIPFRTPSAARGTGSLFAAPAGNAWRWPLDGTPEILRRFSPPPARWLAGHRGVDLAAPPAAPVLAAGAGSVGFAGSVAGRGVVTVNHAGGLRTTYLPVTPAVRPGDPVSAGDLLGTLAPAPPHCLESCLHWGLRDGLTYLDPLLLLTGTRIRLLPYWESEPATAIPAQLPPPATAIPTQLPPPVTAISAQVPTPAATSSALPTGSPNRLPAFLPRSAATPPPGPLALTALAALLLLGFVLRLLRTRARRRRSRGKHAVRPPATRGQHRKEPDRPAPAAKGDN</sequence>
<gene>
    <name evidence="4" type="ORF">ACFPUY_19695</name>
</gene>
<evidence type="ECO:0000313" key="4">
    <source>
        <dbReference type="EMBL" id="MFC5817325.1"/>
    </source>
</evidence>
<keyword evidence="5" id="KW-1185">Reference proteome</keyword>
<accession>A0ABW1BVP0</accession>
<dbReference type="InterPro" id="IPR016047">
    <property type="entry name" value="M23ase_b-sheet_dom"/>
</dbReference>
<feature type="domain" description="M23ase beta-sheet core" evidence="3">
    <location>
        <begin position="90"/>
        <end position="183"/>
    </location>
</feature>
<evidence type="ECO:0000256" key="1">
    <source>
        <dbReference type="SAM" id="MobiDB-lite"/>
    </source>
</evidence>
<proteinExistence type="predicted"/>
<dbReference type="EMBL" id="JBHSNW010000009">
    <property type="protein sequence ID" value="MFC5817325.1"/>
    <property type="molecule type" value="Genomic_DNA"/>
</dbReference>
<organism evidence="4 5">
    <name type="scientific">Nonomuraea harbinensis</name>
    <dbReference type="NCBI Taxonomy" id="1286938"/>
    <lineage>
        <taxon>Bacteria</taxon>
        <taxon>Bacillati</taxon>
        <taxon>Actinomycetota</taxon>
        <taxon>Actinomycetes</taxon>
        <taxon>Streptosporangiales</taxon>
        <taxon>Streptosporangiaceae</taxon>
        <taxon>Nonomuraea</taxon>
    </lineage>
</organism>
<feature type="compositionally biased region" description="Basic residues" evidence="1">
    <location>
        <begin position="289"/>
        <end position="299"/>
    </location>
</feature>
<feature type="transmembrane region" description="Helical" evidence="2">
    <location>
        <begin position="266"/>
        <end position="284"/>
    </location>
</feature>
<dbReference type="CDD" id="cd12797">
    <property type="entry name" value="M23_peptidase"/>
    <property type="match status" value="1"/>
</dbReference>
<dbReference type="Proteomes" id="UP001596096">
    <property type="component" value="Unassembled WGS sequence"/>
</dbReference>
<evidence type="ECO:0000256" key="2">
    <source>
        <dbReference type="SAM" id="Phobius"/>
    </source>
</evidence>
<evidence type="ECO:0000259" key="3">
    <source>
        <dbReference type="Pfam" id="PF01551"/>
    </source>
</evidence>
<reference evidence="5" key="1">
    <citation type="journal article" date="2019" name="Int. J. Syst. Evol. Microbiol.">
        <title>The Global Catalogue of Microorganisms (GCM) 10K type strain sequencing project: providing services to taxonomists for standard genome sequencing and annotation.</title>
        <authorList>
            <consortium name="The Broad Institute Genomics Platform"/>
            <consortium name="The Broad Institute Genome Sequencing Center for Infectious Disease"/>
            <person name="Wu L."/>
            <person name="Ma J."/>
        </authorList>
    </citation>
    <scope>NUCLEOTIDE SEQUENCE [LARGE SCALE GENOMIC DNA]</scope>
    <source>
        <strain evidence="5">CGMCC 4.7106</strain>
    </source>
</reference>
<evidence type="ECO:0000313" key="5">
    <source>
        <dbReference type="Proteomes" id="UP001596096"/>
    </source>
</evidence>
<feature type="compositionally biased region" description="Low complexity" evidence="1">
    <location>
        <begin position="12"/>
        <end position="28"/>
    </location>
</feature>
<dbReference type="PANTHER" id="PTHR21666">
    <property type="entry name" value="PEPTIDASE-RELATED"/>
    <property type="match status" value="1"/>
</dbReference>
<dbReference type="RefSeq" id="WP_219549365.1">
    <property type="nucleotide sequence ID" value="NZ_JAHKRN010000046.1"/>
</dbReference>
<keyword evidence="2" id="KW-0812">Transmembrane</keyword>
<feature type="compositionally biased region" description="Pro residues" evidence="1">
    <location>
        <begin position="1"/>
        <end position="11"/>
    </location>
</feature>
<dbReference type="PANTHER" id="PTHR21666:SF289">
    <property type="entry name" value="L-ALA--D-GLU ENDOPEPTIDASE"/>
    <property type="match status" value="1"/>
</dbReference>
<feature type="region of interest" description="Disordered" evidence="1">
    <location>
        <begin position="289"/>
        <end position="323"/>
    </location>
</feature>
<name>A0ABW1BVP0_9ACTN</name>
<keyword evidence="2" id="KW-1133">Transmembrane helix</keyword>
<keyword evidence="2" id="KW-0472">Membrane</keyword>